<dbReference type="AlphaFoldDB" id="A0A318Y375"/>
<protein>
    <submittedName>
        <fullName evidence="1">Uncharacterized protein</fullName>
    </submittedName>
</protein>
<keyword evidence="2" id="KW-1185">Reference proteome</keyword>
<dbReference type="GeneID" id="37130066"/>
<proteinExistence type="predicted"/>
<evidence type="ECO:0000313" key="2">
    <source>
        <dbReference type="Proteomes" id="UP000247647"/>
    </source>
</evidence>
<sequence>MPAAIAIIVVAVLIPAGLLLYKKKPALFTTENFLKLLDFSAKVLEKVVAILEVVKKIADVTLEIKEAYDRMKEAEKAAQDQWKLQVQFLTKT</sequence>
<dbReference type="RefSeq" id="XP_025473682.1">
    <property type="nucleotide sequence ID" value="XM_025627610.1"/>
</dbReference>
<accession>A0A318Y375</accession>
<name>A0A318Y375_ASPNB</name>
<dbReference type="EMBL" id="KZ821533">
    <property type="protein sequence ID" value="PYH28204.1"/>
    <property type="molecule type" value="Genomic_DNA"/>
</dbReference>
<evidence type="ECO:0000313" key="1">
    <source>
        <dbReference type="EMBL" id="PYH28204.1"/>
    </source>
</evidence>
<organism evidence="1 2">
    <name type="scientific">Aspergillus neoniger (strain CBS 115656)</name>
    <dbReference type="NCBI Taxonomy" id="1448310"/>
    <lineage>
        <taxon>Eukaryota</taxon>
        <taxon>Fungi</taxon>
        <taxon>Dikarya</taxon>
        <taxon>Ascomycota</taxon>
        <taxon>Pezizomycotina</taxon>
        <taxon>Eurotiomycetes</taxon>
        <taxon>Eurotiomycetidae</taxon>
        <taxon>Eurotiales</taxon>
        <taxon>Aspergillaceae</taxon>
        <taxon>Aspergillus</taxon>
        <taxon>Aspergillus subgen. Circumdati</taxon>
    </lineage>
</organism>
<reference evidence="1" key="1">
    <citation type="submission" date="2016-12" db="EMBL/GenBank/DDBJ databases">
        <title>The genomes of Aspergillus section Nigri reveals drivers in fungal speciation.</title>
        <authorList>
            <consortium name="DOE Joint Genome Institute"/>
            <person name="Vesth T.C."/>
            <person name="Nybo J."/>
            <person name="Theobald S."/>
            <person name="Brandl J."/>
            <person name="Frisvad J.C."/>
            <person name="Nielsen K.F."/>
            <person name="Lyhne E.K."/>
            <person name="Kogle M.E."/>
            <person name="Kuo A."/>
            <person name="Riley R."/>
            <person name="Clum A."/>
            <person name="Nolan M."/>
            <person name="Lipzen A."/>
            <person name="Salamov A."/>
            <person name="Henrissat B."/>
            <person name="Wiebenga A."/>
            <person name="De Vries R.P."/>
            <person name="Grigoriev I.V."/>
            <person name="Mortensen U.H."/>
            <person name="Andersen M.R."/>
            <person name="Baker S.E."/>
        </authorList>
    </citation>
    <scope>NUCLEOTIDE SEQUENCE [LARGE SCALE GENOMIC DNA]</scope>
    <source>
        <strain evidence="1">CBS 115656</strain>
    </source>
</reference>
<dbReference type="Proteomes" id="UP000247647">
    <property type="component" value="Unassembled WGS sequence"/>
</dbReference>
<dbReference type="OrthoDB" id="4515539at2759"/>
<gene>
    <name evidence="1" type="ORF">BO87DRAFT_431730</name>
</gene>